<accession>A0AAV7IWY4</accession>
<organism evidence="1 2">
    <name type="scientific">Cotesia glomerata</name>
    <name type="common">Lepidopteran parasitic wasp</name>
    <name type="synonym">Apanteles glomeratus</name>
    <dbReference type="NCBI Taxonomy" id="32391"/>
    <lineage>
        <taxon>Eukaryota</taxon>
        <taxon>Metazoa</taxon>
        <taxon>Ecdysozoa</taxon>
        <taxon>Arthropoda</taxon>
        <taxon>Hexapoda</taxon>
        <taxon>Insecta</taxon>
        <taxon>Pterygota</taxon>
        <taxon>Neoptera</taxon>
        <taxon>Endopterygota</taxon>
        <taxon>Hymenoptera</taxon>
        <taxon>Apocrita</taxon>
        <taxon>Ichneumonoidea</taxon>
        <taxon>Braconidae</taxon>
        <taxon>Microgastrinae</taxon>
        <taxon>Cotesia</taxon>
    </lineage>
</organism>
<gene>
    <name evidence="1" type="ORF">KQX54_015137</name>
</gene>
<name>A0AAV7IWY4_COTGL</name>
<dbReference type="EMBL" id="JAHXZJ010000374">
    <property type="protein sequence ID" value="KAH0561242.1"/>
    <property type="molecule type" value="Genomic_DNA"/>
</dbReference>
<reference evidence="1 2" key="1">
    <citation type="journal article" date="2021" name="J. Hered.">
        <title>A chromosome-level genome assembly of the parasitoid wasp, Cotesia glomerata (Hymenoptera: Braconidae).</title>
        <authorList>
            <person name="Pinto B.J."/>
            <person name="Weis J.J."/>
            <person name="Gamble T."/>
            <person name="Ode P.J."/>
            <person name="Paul R."/>
            <person name="Zaspel J.M."/>
        </authorList>
    </citation>
    <scope>NUCLEOTIDE SEQUENCE [LARGE SCALE GENOMIC DNA]</scope>
    <source>
        <strain evidence="1">CgM1</strain>
    </source>
</reference>
<evidence type="ECO:0000313" key="2">
    <source>
        <dbReference type="Proteomes" id="UP000826195"/>
    </source>
</evidence>
<proteinExistence type="predicted"/>
<comment type="caution">
    <text evidence="1">The sequence shown here is derived from an EMBL/GenBank/DDBJ whole genome shotgun (WGS) entry which is preliminary data.</text>
</comment>
<dbReference type="AlphaFoldDB" id="A0AAV7IWY4"/>
<keyword evidence="2" id="KW-1185">Reference proteome</keyword>
<evidence type="ECO:0000313" key="1">
    <source>
        <dbReference type="EMBL" id="KAH0561242.1"/>
    </source>
</evidence>
<dbReference type="Proteomes" id="UP000826195">
    <property type="component" value="Unassembled WGS sequence"/>
</dbReference>
<sequence length="172" mass="19923">MSKTISADYTFIRKKVIRRSRVKLSRNYPNSVCQRRHECINHRSQEMLLSIMTDTEIGSDIRAPIYRPRKTLKSGNKIFIKPDTPSRLIFLTRDDKSKAPRSENWTFAEAQNPEVQFKSIDSPCRVSYCRWYTKLKREVLKSLRTKVFPVSGSELPAGDDGIYSKSISMNNA</sequence>
<protein>
    <submittedName>
        <fullName evidence="1">Uncharacterized protein</fullName>
    </submittedName>
</protein>